<dbReference type="EMBL" id="LXQA010151233">
    <property type="protein sequence ID" value="MCI26090.1"/>
    <property type="molecule type" value="Genomic_DNA"/>
</dbReference>
<evidence type="ECO:0000313" key="1">
    <source>
        <dbReference type="EMBL" id="MCI26090.1"/>
    </source>
</evidence>
<name>A0A392QR29_9FABA</name>
<dbReference type="Proteomes" id="UP000265520">
    <property type="component" value="Unassembled WGS sequence"/>
</dbReference>
<protein>
    <submittedName>
        <fullName evidence="1">Uncharacterized protein</fullName>
    </submittedName>
</protein>
<feature type="non-terminal residue" evidence="1">
    <location>
        <position position="31"/>
    </location>
</feature>
<accession>A0A392QR29</accession>
<dbReference type="AlphaFoldDB" id="A0A392QR29"/>
<evidence type="ECO:0000313" key="2">
    <source>
        <dbReference type="Proteomes" id="UP000265520"/>
    </source>
</evidence>
<reference evidence="1 2" key="1">
    <citation type="journal article" date="2018" name="Front. Plant Sci.">
        <title>Red Clover (Trifolium pratense) and Zigzag Clover (T. medium) - A Picture of Genomic Similarities and Differences.</title>
        <authorList>
            <person name="Dluhosova J."/>
            <person name="Istvanek J."/>
            <person name="Nedelnik J."/>
            <person name="Repkova J."/>
        </authorList>
    </citation>
    <scope>NUCLEOTIDE SEQUENCE [LARGE SCALE GENOMIC DNA]</scope>
    <source>
        <strain evidence="2">cv. 10/8</strain>
        <tissue evidence="1">Leaf</tissue>
    </source>
</reference>
<sequence length="31" mass="3563">MADECEMLAMDSFLPQFEVTDPWIGENDLSK</sequence>
<keyword evidence="2" id="KW-1185">Reference proteome</keyword>
<comment type="caution">
    <text evidence="1">The sequence shown here is derived from an EMBL/GenBank/DDBJ whole genome shotgun (WGS) entry which is preliminary data.</text>
</comment>
<proteinExistence type="predicted"/>
<organism evidence="1 2">
    <name type="scientific">Trifolium medium</name>
    <dbReference type="NCBI Taxonomy" id="97028"/>
    <lineage>
        <taxon>Eukaryota</taxon>
        <taxon>Viridiplantae</taxon>
        <taxon>Streptophyta</taxon>
        <taxon>Embryophyta</taxon>
        <taxon>Tracheophyta</taxon>
        <taxon>Spermatophyta</taxon>
        <taxon>Magnoliopsida</taxon>
        <taxon>eudicotyledons</taxon>
        <taxon>Gunneridae</taxon>
        <taxon>Pentapetalae</taxon>
        <taxon>rosids</taxon>
        <taxon>fabids</taxon>
        <taxon>Fabales</taxon>
        <taxon>Fabaceae</taxon>
        <taxon>Papilionoideae</taxon>
        <taxon>50 kb inversion clade</taxon>
        <taxon>NPAAA clade</taxon>
        <taxon>Hologalegina</taxon>
        <taxon>IRL clade</taxon>
        <taxon>Trifolieae</taxon>
        <taxon>Trifolium</taxon>
    </lineage>
</organism>